<evidence type="ECO:0000256" key="5">
    <source>
        <dbReference type="ARBA" id="ARBA00023295"/>
    </source>
</evidence>
<dbReference type="PANTHER" id="PTHR31297:SF41">
    <property type="entry name" value="ENDOGLUCANASE, PUTATIVE (AFU_ORTHOLOGUE AFUA_5G01830)-RELATED"/>
    <property type="match status" value="1"/>
</dbReference>
<proteinExistence type="inferred from homology"/>
<dbReference type="GO" id="GO:0008422">
    <property type="term" value="F:beta-glucosidase activity"/>
    <property type="evidence" value="ECO:0007669"/>
    <property type="project" value="TreeGrafter"/>
</dbReference>
<feature type="domain" description="Glycoside hydrolase family 5" evidence="8">
    <location>
        <begin position="20"/>
        <end position="324"/>
    </location>
</feature>
<evidence type="ECO:0000256" key="3">
    <source>
        <dbReference type="ARBA" id="ARBA00023001"/>
    </source>
</evidence>
<evidence type="ECO:0000259" key="8">
    <source>
        <dbReference type="Pfam" id="PF00150"/>
    </source>
</evidence>
<dbReference type="GO" id="GO:0005576">
    <property type="term" value="C:extracellular region"/>
    <property type="evidence" value="ECO:0007669"/>
    <property type="project" value="TreeGrafter"/>
</dbReference>
<evidence type="ECO:0000256" key="4">
    <source>
        <dbReference type="ARBA" id="ARBA00023277"/>
    </source>
</evidence>
<evidence type="ECO:0000256" key="6">
    <source>
        <dbReference type="ARBA" id="ARBA00023326"/>
    </source>
</evidence>
<dbReference type="InterPro" id="IPR001547">
    <property type="entry name" value="Glyco_hydro_5"/>
</dbReference>
<evidence type="ECO:0000256" key="1">
    <source>
        <dbReference type="ARBA" id="ARBA00005641"/>
    </source>
</evidence>
<dbReference type="GO" id="GO:0009986">
    <property type="term" value="C:cell surface"/>
    <property type="evidence" value="ECO:0007669"/>
    <property type="project" value="TreeGrafter"/>
</dbReference>
<evidence type="ECO:0000256" key="7">
    <source>
        <dbReference type="RuleBase" id="RU361153"/>
    </source>
</evidence>
<gene>
    <name evidence="9" type="ORF">EQG79_22870</name>
</gene>
<reference evidence="9 10" key="1">
    <citation type="submission" date="2019-01" db="EMBL/GenBank/DDBJ databases">
        <title>Spirosoma flava sp. nov., a propanil-degrading bacterium isolated from herbicide-contaminated soil.</title>
        <authorList>
            <person name="Zhang L."/>
            <person name="Jiang J.-D."/>
        </authorList>
    </citation>
    <scope>NUCLEOTIDE SEQUENCE [LARGE SCALE GENOMIC DNA]</scope>
    <source>
        <strain evidence="9 10">TY50</strain>
    </source>
</reference>
<dbReference type="Pfam" id="PF00150">
    <property type="entry name" value="Cellulase"/>
    <property type="match status" value="1"/>
</dbReference>
<keyword evidence="10" id="KW-1185">Reference proteome</keyword>
<evidence type="ECO:0000256" key="2">
    <source>
        <dbReference type="ARBA" id="ARBA00022801"/>
    </source>
</evidence>
<dbReference type="PANTHER" id="PTHR31297">
    <property type="entry name" value="GLUCAN ENDO-1,6-BETA-GLUCOSIDASE B"/>
    <property type="match status" value="1"/>
</dbReference>
<comment type="similarity">
    <text evidence="1 7">Belongs to the glycosyl hydrolase 5 (cellulase A) family.</text>
</comment>
<comment type="caution">
    <text evidence="9">The sequence shown here is derived from an EMBL/GenBank/DDBJ whole genome shotgun (WGS) entry which is preliminary data.</text>
</comment>
<keyword evidence="6" id="KW-0624">Polysaccharide degradation</keyword>
<dbReference type="InterPro" id="IPR050386">
    <property type="entry name" value="Glycosyl_hydrolase_5"/>
</dbReference>
<protein>
    <submittedName>
        <fullName evidence="9">Glycoside hydrolase family 5 protein</fullName>
    </submittedName>
</protein>
<dbReference type="InterPro" id="IPR017853">
    <property type="entry name" value="GH"/>
</dbReference>
<evidence type="ECO:0000313" key="10">
    <source>
        <dbReference type="Proteomes" id="UP000290407"/>
    </source>
</evidence>
<accession>A0A4Q2UK13</accession>
<name>A0A4Q2UK13_9BACT</name>
<keyword evidence="3" id="KW-0136">Cellulose degradation</keyword>
<dbReference type="GO" id="GO:0030245">
    <property type="term" value="P:cellulose catabolic process"/>
    <property type="evidence" value="ECO:0007669"/>
    <property type="project" value="UniProtKB-KW"/>
</dbReference>
<keyword evidence="4" id="KW-0119">Carbohydrate metabolism</keyword>
<dbReference type="Gene3D" id="3.20.20.80">
    <property type="entry name" value="Glycosidases"/>
    <property type="match status" value="1"/>
</dbReference>
<keyword evidence="5 7" id="KW-0326">Glycosidase</keyword>
<dbReference type="Proteomes" id="UP000290407">
    <property type="component" value="Unassembled WGS sequence"/>
</dbReference>
<evidence type="ECO:0000313" key="9">
    <source>
        <dbReference type="EMBL" id="RYC67810.1"/>
    </source>
</evidence>
<dbReference type="SUPFAM" id="SSF51445">
    <property type="entry name" value="(Trans)glycosidases"/>
    <property type="match status" value="1"/>
</dbReference>
<sequence length="347" mass="39294">MGRNALQLSTAISHGINIGNTLEAMGGETRWGNPLITKAYIDLLKQSGFNAVRLPCSWDQYADASTARIRTDWLDRVEQVIRYCIDNDMYVLLNIHWDGGWLESNCTAEKQAITNAKQKAFWEQIATRMRHFDEHLLFASANEPAVKDAAQQEILLTYHQTFIDAVRSTGGKNAYRVLVVQGPMTDIETTNKLMTRLPADEVPDRLMVEVHYYTPWNFTGMTKDEAWGNQFFYWGKGNHSATDLAHNPTYGEESTVDAAFRSMKTQFIDKGIPVLLGEYGCQLRTNLTGDAFRLHQASRIYYIGYVTRQARANGLLPFFWDTGSSGAIFDRHSNRIEDSSALDALLK</sequence>
<keyword evidence="2 7" id="KW-0378">Hydrolase</keyword>
<organism evidence="9 10">
    <name type="scientific">Spirosoma sordidisoli</name>
    <dbReference type="NCBI Taxonomy" id="2502893"/>
    <lineage>
        <taxon>Bacteria</taxon>
        <taxon>Pseudomonadati</taxon>
        <taxon>Bacteroidota</taxon>
        <taxon>Cytophagia</taxon>
        <taxon>Cytophagales</taxon>
        <taxon>Cytophagaceae</taxon>
        <taxon>Spirosoma</taxon>
    </lineage>
</organism>
<dbReference type="EMBL" id="SBLB01000007">
    <property type="protein sequence ID" value="RYC67810.1"/>
    <property type="molecule type" value="Genomic_DNA"/>
</dbReference>
<dbReference type="AlphaFoldDB" id="A0A4Q2UK13"/>